<dbReference type="GO" id="GO:1902412">
    <property type="term" value="P:regulation of mitotic cytokinesis"/>
    <property type="evidence" value="ECO:0007669"/>
    <property type="project" value="InterPro"/>
</dbReference>
<feature type="compositionally biased region" description="Pro residues" evidence="1">
    <location>
        <begin position="65"/>
        <end position="80"/>
    </location>
</feature>
<feature type="compositionally biased region" description="Basic and acidic residues" evidence="1">
    <location>
        <begin position="571"/>
        <end position="588"/>
    </location>
</feature>
<gene>
    <name evidence="2" type="ORF">MSAN_01072600</name>
</gene>
<feature type="compositionally biased region" description="Acidic residues" evidence="1">
    <location>
        <begin position="1298"/>
        <end position="1311"/>
    </location>
</feature>
<sequence length="1458" mass="153625">MRTHHDTATHTKQQKTGTTTLRRTTLMPMRRRPRSKPADHQKQIYIDIAIPNQTYIQIQSTTRTPTPPAHPDSPSPPPPARDQQSHGHRTPRASKIQRRQQQQRMRAGSGATARQDQWDSSDDEELGFGEEEDRTVTARSRRTLASVSSAAGSSNFTIPNGDIGRSAGMGIIIPGTGGGTAPFPFPRSPTASVFSAPDTHPDNASIAYTHTSAGSTTALNRPRANASTKGAKGLAGLPPSPPIHRERERRRLRKKSRPSKGAGGGGMLEMREMREMGMREVGMVGVGRESSEEAETAEEDWDAEDDVAGGGAGAIYGAGANSSSSSAAYNAPPHGNNVYFHPSTSSTSNNNTPYGAHPAGSSASGSHVVLGSPGAGGGLLSRIGSVKRWAVPGRKKSSSVSVGSVGMGDPELDVIQDITAHANGLTNEATPRPPSLLRSGSHSSSQSRSESRSRSRHSYAHPAPAPTPITPPRNKAAQAQQRHSQYGSGTGKQEYTPKTPPLTPPDAVAPRGWFFRASSGSPAERDRDRERGNRFRGGAGGGGVGRDGAAGEGGATDLSAGERPYTPTPHGGREEKMKEKEGGKEGKTKLVKRRSLGFVQIRRTIRPLNGNSEDDNATPVANPSTNPNPTPNASPSKGYGVLGVGRPTGAAVGSVEDLGKQKEKEREGMGFVERNVRRISLVGQRHKRTKSGVSISGVGVSGDEKENDGKAKKGGNEKRSVDGLPPPACPPVDVQLQPPSPPQTVRSASGSTATMKAPAPINIGSPRKNTLTTFSHASSPGSLPLASPISLASSSSPSLAPASSQSHSSSPSPKPPVSPQSASLGRSAAAHPVVTAAAVASSPLGAAATGTMRRNSLGDLKIPARISQAQVGLRRDLGMVREFARNVEELKELQNTYQALVLEVQGILDMHVLHPPPAKEKEEKEAARSSPTFFKRHRSNTSSSNPHSPIQQTQQQAYKQLASAFYTINSKYRISWECAELLIELGGGGSGTSPPSTSTSAPAMQQSSVGGSDGVKGGKGKRERAITLQDDAKVPPSPAPLTTTASVGAVPSPPIASPPGNLAWRASTGRNDLSQRQLLLLKEMLNPTPGGPDDSFAEDIPEEVIAAAAGSTTTVNREWRWGDGMNSTVTLPSEESGVQGGNPTKEKKRRSSRMRMSGIRDMLRALTKGGGTTPPVPSSTASTESSSDLHAQHLYQHRQVATNGKQQRRRAKTSAGPESVSVRSTHRPLSPFDPPSLKTASPRRPSLASIFRIGKSKTPPASAFADVSMESAQDGFDHEVYPTFSGISGGRESSNSTGDEEDWDRLEDSASDAEAAASVVPRGGSTIRGRSPYMHTSFLAPASGRPTTPIRSPSGSRTSVHDLTAGAGAARATRLSNVNEHADMKSTSKAESPSRQFSRSRQGGKTGSVRSMPPVSQPDPKLAMTPENIKPLLENAREVHARLSDCIAEIRSLLAARP</sequence>
<feature type="region of interest" description="Disordered" evidence="1">
    <location>
        <begin position="286"/>
        <end position="312"/>
    </location>
</feature>
<feature type="region of interest" description="Disordered" evidence="1">
    <location>
        <begin position="339"/>
        <end position="368"/>
    </location>
</feature>
<name>A0A8H7D6I9_9AGAR</name>
<feature type="region of interest" description="Disordered" evidence="1">
    <location>
        <begin position="988"/>
        <end position="1054"/>
    </location>
</feature>
<reference evidence="2" key="1">
    <citation type="submission" date="2020-05" db="EMBL/GenBank/DDBJ databases">
        <title>Mycena genomes resolve the evolution of fungal bioluminescence.</title>
        <authorList>
            <person name="Tsai I.J."/>
        </authorList>
    </citation>
    <scope>NUCLEOTIDE SEQUENCE</scope>
    <source>
        <strain evidence="2">160909Yilan</strain>
    </source>
</reference>
<feature type="compositionally biased region" description="Acidic residues" evidence="1">
    <location>
        <begin position="119"/>
        <end position="133"/>
    </location>
</feature>
<feature type="compositionally biased region" description="Polar residues" evidence="1">
    <location>
        <begin position="743"/>
        <end position="754"/>
    </location>
</feature>
<feature type="region of interest" description="Disordered" evidence="1">
    <location>
        <begin position="1284"/>
        <end position="1427"/>
    </location>
</feature>
<dbReference type="Proteomes" id="UP000623467">
    <property type="component" value="Unassembled WGS sequence"/>
</dbReference>
<accession>A0A8H7D6I9</accession>
<organism evidence="2 3">
    <name type="scientific">Mycena sanguinolenta</name>
    <dbReference type="NCBI Taxonomy" id="230812"/>
    <lineage>
        <taxon>Eukaryota</taxon>
        <taxon>Fungi</taxon>
        <taxon>Dikarya</taxon>
        <taxon>Basidiomycota</taxon>
        <taxon>Agaricomycotina</taxon>
        <taxon>Agaricomycetes</taxon>
        <taxon>Agaricomycetidae</taxon>
        <taxon>Agaricales</taxon>
        <taxon>Marasmiineae</taxon>
        <taxon>Mycenaceae</taxon>
        <taxon>Mycena</taxon>
    </lineage>
</organism>
<feature type="compositionally biased region" description="Low complexity" evidence="1">
    <location>
        <begin position="18"/>
        <end position="28"/>
    </location>
</feature>
<evidence type="ECO:0000313" key="3">
    <source>
        <dbReference type="Proteomes" id="UP000623467"/>
    </source>
</evidence>
<feature type="compositionally biased region" description="Basic and acidic residues" evidence="1">
    <location>
        <begin position="657"/>
        <end position="668"/>
    </location>
</feature>
<feature type="region of interest" description="Disordered" evidence="1">
    <location>
        <begin position="1"/>
        <end position="45"/>
    </location>
</feature>
<feature type="compositionally biased region" description="Polar residues" evidence="1">
    <location>
        <begin position="477"/>
        <end position="493"/>
    </location>
</feature>
<proteinExistence type="predicted"/>
<feature type="compositionally biased region" description="Low complexity" evidence="1">
    <location>
        <begin position="775"/>
        <end position="811"/>
    </location>
</feature>
<feature type="compositionally biased region" description="Low complexity" evidence="1">
    <location>
        <begin position="992"/>
        <end position="1010"/>
    </location>
</feature>
<feature type="compositionally biased region" description="Low complexity" evidence="1">
    <location>
        <begin position="435"/>
        <end position="448"/>
    </location>
</feature>
<keyword evidence="3" id="KW-1185">Reference proteome</keyword>
<feature type="region of interest" description="Disordered" evidence="1">
    <location>
        <begin position="216"/>
        <end position="267"/>
    </location>
</feature>
<feature type="compositionally biased region" description="Acidic residues" evidence="1">
    <location>
        <begin position="292"/>
        <end position="307"/>
    </location>
</feature>
<feature type="region of interest" description="Disordered" evidence="1">
    <location>
        <begin position="425"/>
        <end position="828"/>
    </location>
</feature>
<feature type="compositionally biased region" description="Basic residues" evidence="1">
    <location>
        <begin position="86"/>
        <end position="98"/>
    </location>
</feature>
<dbReference type="InterPro" id="IPR045342">
    <property type="entry name" value="Etd1"/>
</dbReference>
<feature type="compositionally biased region" description="Basic residues" evidence="1">
    <location>
        <begin position="247"/>
        <end position="258"/>
    </location>
</feature>
<dbReference type="EMBL" id="JACAZH010000007">
    <property type="protein sequence ID" value="KAF7364134.1"/>
    <property type="molecule type" value="Genomic_DNA"/>
</dbReference>
<feature type="region of interest" description="Disordered" evidence="1">
    <location>
        <begin position="916"/>
        <end position="956"/>
    </location>
</feature>
<feature type="compositionally biased region" description="Low complexity" evidence="1">
    <location>
        <begin position="1363"/>
        <end position="1375"/>
    </location>
</feature>
<feature type="region of interest" description="Disordered" evidence="1">
    <location>
        <begin position="61"/>
        <end position="141"/>
    </location>
</feature>
<protein>
    <submittedName>
        <fullName evidence="2">Uncharacterized protein</fullName>
    </submittedName>
</protein>
<evidence type="ECO:0000313" key="2">
    <source>
        <dbReference type="EMBL" id="KAF7364134.1"/>
    </source>
</evidence>
<dbReference type="Pfam" id="PF20162">
    <property type="entry name" value="Etd1"/>
    <property type="match status" value="1"/>
</dbReference>
<dbReference type="GO" id="GO:0005096">
    <property type="term" value="F:GTPase activator activity"/>
    <property type="evidence" value="ECO:0007669"/>
    <property type="project" value="InterPro"/>
</dbReference>
<feature type="compositionally biased region" description="Basic and acidic residues" evidence="1">
    <location>
        <begin position="917"/>
        <end position="927"/>
    </location>
</feature>
<evidence type="ECO:0000256" key="1">
    <source>
        <dbReference type="SAM" id="MobiDB-lite"/>
    </source>
</evidence>
<comment type="caution">
    <text evidence="2">The sequence shown here is derived from an EMBL/GenBank/DDBJ whole genome shotgun (WGS) entry which is preliminary data.</text>
</comment>
<feature type="compositionally biased region" description="Gly residues" evidence="1">
    <location>
        <begin position="535"/>
        <end position="554"/>
    </location>
</feature>
<feature type="compositionally biased region" description="Low complexity" evidence="1">
    <location>
        <begin position="819"/>
        <end position="828"/>
    </location>
</feature>
<feature type="compositionally biased region" description="Polar residues" evidence="1">
    <location>
        <begin position="1345"/>
        <end position="1358"/>
    </location>
</feature>
<feature type="compositionally biased region" description="Low complexity" evidence="1">
    <location>
        <begin position="343"/>
        <end position="368"/>
    </location>
</feature>
<feature type="region of interest" description="Disordered" evidence="1">
    <location>
        <begin position="1128"/>
        <end position="1244"/>
    </location>
</feature>
<feature type="compositionally biased region" description="Basic and acidic residues" evidence="1">
    <location>
        <begin position="702"/>
        <end position="721"/>
    </location>
</feature>
<feature type="compositionally biased region" description="Polar residues" evidence="1">
    <location>
        <begin position="1389"/>
        <end position="1403"/>
    </location>
</feature>
<feature type="compositionally biased region" description="Polar residues" evidence="1">
    <location>
        <begin position="940"/>
        <end position="950"/>
    </location>
</feature>
<dbReference type="OrthoDB" id="2554322at2759"/>
<feature type="compositionally biased region" description="Basic and acidic residues" evidence="1">
    <location>
        <begin position="523"/>
        <end position="533"/>
    </location>
</feature>